<keyword evidence="2" id="KW-1185">Reference proteome</keyword>
<name>A0A4D6MV85_VIGUN</name>
<dbReference type="EMBL" id="CP039352">
    <property type="protein sequence ID" value="QCE04561.1"/>
    <property type="molecule type" value="Genomic_DNA"/>
</dbReference>
<organism evidence="1 2">
    <name type="scientific">Vigna unguiculata</name>
    <name type="common">Cowpea</name>
    <dbReference type="NCBI Taxonomy" id="3917"/>
    <lineage>
        <taxon>Eukaryota</taxon>
        <taxon>Viridiplantae</taxon>
        <taxon>Streptophyta</taxon>
        <taxon>Embryophyta</taxon>
        <taxon>Tracheophyta</taxon>
        <taxon>Spermatophyta</taxon>
        <taxon>Magnoliopsida</taxon>
        <taxon>eudicotyledons</taxon>
        <taxon>Gunneridae</taxon>
        <taxon>Pentapetalae</taxon>
        <taxon>rosids</taxon>
        <taxon>fabids</taxon>
        <taxon>Fabales</taxon>
        <taxon>Fabaceae</taxon>
        <taxon>Papilionoideae</taxon>
        <taxon>50 kb inversion clade</taxon>
        <taxon>NPAAA clade</taxon>
        <taxon>indigoferoid/millettioid clade</taxon>
        <taxon>Phaseoleae</taxon>
        <taxon>Vigna</taxon>
    </lineage>
</organism>
<accession>A0A4D6MV85</accession>
<gene>
    <name evidence="1" type="ORF">DEO72_LG8g2597</name>
</gene>
<sequence>MNCVHYPRCCHHSAPTNAATALCSCSGESIAPPSPFPSTVASPILPRALDNKSTVGAHHLPLSFDLHVPKFHILIFS</sequence>
<evidence type="ECO:0000313" key="2">
    <source>
        <dbReference type="Proteomes" id="UP000501690"/>
    </source>
</evidence>
<dbReference type="Proteomes" id="UP000501690">
    <property type="component" value="Linkage Group LG8"/>
</dbReference>
<protein>
    <submittedName>
        <fullName evidence="1">Uncharacterized protein</fullName>
    </submittedName>
</protein>
<proteinExistence type="predicted"/>
<evidence type="ECO:0000313" key="1">
    <source>
        <dbReference type="EMBL" id="QCE04561.1"/>
    </source>
</evidence>
<reference evidence="1 2" key="1">
    <citation type="submission" date="2019-04" db="EMBL/GenBank/DDBJ databases">
        <title>An improved genome assembly and genetic linkage map for asparagus bean, Vigna unguiculata ssp. sesquipedialis.</title>
        <authorList>
            <person name="Xia Q."/>
            <person name="Zhang R."/>
            <person name="Dong Y."/>
        </authorList>
    </citation>
    <scope>NUCLEOTIDE SEQUENCE [LARGE SCALE GENOMIC DNA]</scope>
    <source>
        <tissue evidence="1">Leaf</tissue>
    </source>
</reference>
<dbReference type="AlphaFoldDB" id="A0A4D6MV85"/>